<name>A0A6J5MSB4_9CAUD</name>
<reference evidence="1" key="1">
    <citation type="submission" date="2020-04" db="EMBL/GenBank/DDBJ databases">
        <authorList>
            <person name="Chiriac C."/>
            <person name="Salcher M."/>
            <person name="Ghai R."/>
            <person name="Kavagutti S V."/>
        </authorList>
    </citation>
    <scope>NUCLEOTIDE SEQUENCE</scope>
</reference>
<accession>A0A6J5MSB4</accession>
<proteinExistence type="predicted"/>
<evidence type="ECO:0000313" key="1">
    <source>
        <dbReference type="EMBL" id="CAB4148757.1"/>
    </source>
</evidence>
<sequence>MTEPIRQVYGDGRKEKLVADWLATNFRWELYPTPRFYFMDFLVNQVKDGGYANYIGGLEIKWVNRSINDELKFPFQKLQKMWLTEPIDDDPQAFNRICIRYNDGLLLAPASAFRHGRPLYGLTRADTNEYDFNVCFTAAVDLPRYVINTVINA</sequence>
<gene>
    <name evidence="1" type="ORF">UFOVP537_23</name>
</gene>
<organism evidence="1">
    <name type="scientific">uncultured Caudovirales phage</name>
    <dbReference type="NCBI Taxonomy" id="2100421"/>
    <lineage>
        <taxon>Viruses</taxon>
        <taxon>Duplodnaviria</taxon>
        <taxon>Heunggongvirae</taxon>
        <taxon>Uroviricota</taxon>
        <taxon>Caudoviricetes</taxon>
        <taxon>Peduoviridae</taxon>
        <taxon>Maltschvirus</taxon>
        <taxon>Maltschvirus maltsch</taxon>
    </lineage>
</organism>
<dbReference type="EMBL" id="LR796503">
    <property type="protein sequence ID" value="CAB4148757.1"/>
    <property type="molecule type" value="Genomic_DNA"/>
</dbReference>
<protein>
    <submittedName>
        <fullName evidence="1">Uncharacterized protein</fullName>
    </submittedName>
</protein>